<keyword evidence="10 14" id="KW-0067">ATP-binding</keyword>
<dbReference type="InterPro" id="IPR002606">
    <property type="entry name" value="Riboflavin_kinase_bac"/>
</dbReference>
<reference evidence="16" key="1">
    <citation type="submission" date="2020-07" db="EMBL/GenBank/DDBJ databases">
        <title>Huge and variable diversity of episymbiotic CPR bacteria and DPANN archaea in groundwater ecosystems.</title>
        <authorList>
            <person name="He C.Y."/>
            <person name="Keren R."/>
            <person name="Whittaker M."/>
            <person name="Farag I.F."/>
            <person name="Doudna J."/>
            <person name="Cate J.H.D."/>
            <person name="Banfield J.F."/>
        </authorList>
    </citation>
    <scope>NUCLEOTIDE SEQUENCE</scope>
    <source>
        <strain evidence="16">NC_groundwater_928_Pr1_S-0.2um_72_17</strain>
    </source>
</reference>
<dbReference type="GO" id="GO:0005524">
    <property type="term" value="F:ATP binding"/>
    <property type="evidence" value="ECO:0007669"/>
    <property type="project" value="UniProtKB-UniRule"/>
</dbReference>
<dbReference type="PANTHER" id="PTHR22749">
    <property type="entry name" value="RIBOFLAVIN KINASE/FMN ADENYLYLTRANSFERASE"/>
    <property type="match status" value="1"/>
</dbReference>
<dbReference type="FunFam" id="2.40.30.30:FF:000003">
    <property type="entry name" value="Riboflavin biosynthesis protein"/>
    <property type="match status" value="1"/>
</dbReference>
<evidence type="ECO:0000256" key="5">
    <source>
        <dbReference type="ARBA" id="ARBA00022679"/>
    </source>
</evidence>
<comment type="pathway">
    <text evidence="1 14">Cofactor biosynthesis; FAD biosynthesis; FAD from FMN: step 1/1.</text>
</comment>
<keyword evidence="8 14" id="KW-0418">Kinase</keyword>
<dbReference type="EC" id="2.7.7.2" evidence="14"/>
<dbReference type="GO" id="GO:0009231">
    <property type="term" value="P:riboflavin biosynthetic process"/>
    <property type="evidence" value="ECO:0007669"/>
    <property type="project" value="InterPro"/>
</dbReference>
<dbReference type="InterPro" id="IPR015865">
    <property type="entry name" value="Riboflavin_kinase_bac/euk"/>
</dbReference>
<keyword evidence="6 14" id="KW-0548">Nucleotidyltransferase</keyword>
<evidence type="ECO:0000256" key="7">
    <source>
        <dbReference type="ARBA" id="ARBA00022741"/>
    </source>
</evidence>
<dbReference type="InterPro" id="IPR023468">
    <property type="entry name" value="Riboflavin_kinase"/>
</dbReference>
<comment type="catalytic activity">
    <reaction evidence="12 14">
        <text>riboflavin + ATP = FMN + ADP + H(+)</text>
        <dbReference type="Rhea" id="RHEA:14357"/>
        <dbReference type="ChEBI" id="CHEBI:15378"/>
        <dbReference type="ChEBI" id="CHEBI:30616"/>
        <dbReference type="ChEBI" id="CHEBI:57986"/>
        <dbReference type="ChEBI" id="CHEBI:58210"/>
        <dbReference type="ChEBI" id="CHEBI:456216"/>
        <dbReference type="EC" id="2.7.1.26"/>
    </reaction>
</comment>
<keyword evidence="9 14" id="KW-0274">FAD</keyword>
<comment type="similarity">
    <text evidence="14">Belongs to the ribF family.</text>
</comment>
<keyword evidence="5 14" id="KW-0808">Transferase</keyword>
<comment type="pathway">
    <text evidence="2 14">Cofactor biosynthesis; FMN biosynthesis; FMN from riboflavin (ATP route): step 1/1.</text>
</comment>
<dbReference type="InterPro" id="IPR014729">
    <property type="entry name" value="Rossmann-like_a/b/a_fold"/>
</dbReference>
<evidence type="ECO:0000256" key="10">
    <source>
        <dbReference type="ARBA" id="ARBA00022840"/>
    </source>
</evidence>
<dbReference type="EMBL" id="JACQAY010000052">
    <property type="protein sequence ID" value="MBI3538980.1"/>
    <property type="molecule type" value="Genomic_DNA"/>
</dbReference>
<evidence type="ECO:0000256" key="6">
    <source>
        <dbReference type="ARBA" id="ARBA00022695"/>
    </source>
</evidence>
<evidence type="ECO:0000313" key="16">
    <source>
        <dbReference type="EMBL" id="MBI3538980.1"/>
    </source>
</evidence>
<keyword evidence="4 14" id="KW-0288">FMN</keyword>
<evidence type="ECO:0000256" key="13">
    <source>
        <dbReference type="ARBA" id="ARBA00049494"/>
    </source>
</evidence>
<evidence type="ECO:0000256" key="3">
    <source>
        <dbReference type="ARBA" id="ARBA00022630"/>
    </source>
</evidence>
<dbReference type="Proteomes" id="UP000807850">
    <property type="component" value="Unassembled WGS sequence"/>
</dbReference>
<organism evidence="16 17">
    <name type="scientific">Eiseniibacteriota bacterium</name>
    <dbReference type="NCBI Taxonomy" id="2212470"/>
    <lineage>
        <taxon>Bacteria</taxon>
        <taxon>Candidatus Eiseniibacteriota</taxon>
    </lineage>
</organism>
<gene>
    <name evidence="16" type="ORF">HY076_01745</name>
</gene>
<accession>A0A9D6L7F1</accession>
<evidence type="ECO:0000313" key="17">
    <source>
        <dbReference type="Proteomes" id="UP000807850"/>
    </source>
</evidence>
<dbReference type="GO" id="GO:0009398">
    <property type="term" value="P:FMN biosynthetic process"/>
    <property type="evidence" value="ECO:0007669"/>
    <property type="project" value="UniProtKB-UniRule"/>
</dbReference>
<evidence type="ECO:0000256" key="8">
    <source>
        <dbReference type="ARBA" id="ARBA00022777"/>
    </source>
</evidence>
<evidence type="ECO:0000256" key="1">
    <source>
        <dbReference type="ARBA" id="ARBA00004726"/>
    </source>
</evidence>
<dbReference type="SUPFAM" id="SSF82114">
    <property type="entry name" value="Riboflavin kinase-like"/>
    <property type="match status" value="1"/>
</dbReference>
<dbReference type="EC" id="2.7.1.26" evidence="14"/>
<evidence type="ECO:0000256" key="4">
    <source>
        <dbReference type="ARBA" id="ARBA00022643"/>
    </source>
</evidence>
<comment type="catalytic activity">
    <reaction evidence="13 14">
        <text>FMN + ATP + H(+) = FAD + diphosphate</text>
        <dbReference type="Rhea" id="RHEA:17237"/>
        <dbReference type="ChEBI" id="CHEBI:15378"/>
        <dbReference type="ChEBI" id="CHEBI:30616"/>
        <dbReference type="ChEBI" id="CHEBI:33019"/>
        <dbReference type="ChEBI" id="CHEBI:57692"/>
        <dbReference type="ChEBI" id="CHEBI:58210"/>
        <dbReference type="EC" id="2.7.7.2"/>
    </reaction>
</comment>
<evidence type="ECO:0000256" key="2">
    <source>
        <dbReference type="ARBA" id="ARBA00005201"/>
    </source>
</evidence>
<dbReference type="SUPFAM" id="SSF52374">
    <property type="entry name" value="Nucleotidylyl transferase"/>
    <property type="match status" value="1"/>
</dbReference>
<dbReference type="CDD" id="cd02064">
    <property type="entry name" value="FAD_synthetase_N"/>
    <property type="match status" value="1"/>
</dbReference>
<dbReference type="AlphaFoldDB" id="A0A9D6L7F1"/>
<dbReference type="Gene3D" id="2.40.30.30">
    <property type="entry name" value="Riboflavin kinase-like"/>
    <property type="match status" value="1"/>
</dbReference>
<evidence type="ECO:0000256" key="11">
    <source>
        <dbReference type="ARBA" id="ARBA00023268"/>
    </source>
</evidence>
<dbReference type="PIRSF" id="PIRSF004491">
    <property type="entry name" value="FAD_Synth"/>
    <property type="match status" value="1"/>
</dbReference>
<comment type="caution">
    <text evidence="16">The sequence shown here is derived from an EMBL/GenBank/DDBJ whole genome shotgun (WGS) entry which is preliminary data.</text>
</comment>
<evidence type="ECO:0000259" key="15">
    <source>
        <dbReference type="SMART" id="SM00904"/>
    </source>
</evidence>
<dbReference type="Gene3D" id="3.40.50.620">
    <property type="entry name" value="HUPs"/>
    <property type="match status" value="1"/>
</dbReference>
<dbReference type="InterPro" id="IPR015864">
    <property type="entry name" value="FAD_synthase"/>
</dbReference>
<dbReference type="PANTHER" id="PTHR22749:SF6">
    <property type="entry name" value="RIBOFLAVIN KINASE"/>
    <property type="match status" value="1"/>
</dbReference>
<name>A0A9D6L7F1_UNCEI</name>
<sequence>MSGPVSHDGAHSIVAIGIFDGVHLGHRAILARALARAAAGAGDAGRAATTGGATARSRCVVVSFDPHPDVVLARGAFTSPLPLTPLDEKRALLMALGIDAFVVLPFTRELASLSPEAFVDEHLVRPFAPAALVVGEGFALGRGRTGTVERLAAIGEARGFAVEAVPLVQLDGAPVSSTRIRERLAAGGVAEAARLLGRRYRIAGRVVTGDGRGRTLGFPTANLMLDEERVVPADGVYAALAYLDGGREAHAAAMSIGLRPTFGGHTRTIEAHLLDWSGDLVGRPMTVEFAAWLRPELRFDGAEALIAAMKDDVAEARRRLAG</sequence>
<protein>
    <recommendedName>
        <fullName evidence="14">Riboflavin biosynthesis protein</fullName>
    </recommendedName>
    <domain>
        <recommendedName>
            <fullName evidence="14">Riboflavin kinase</fullName>
            <ecNumber evidence="14">2.7.1.26</ecNumber>
        </recommendedName>
        <alternativeName>
            <fullName evidence="14">Flavokinase</fullName>
        </alternativeName>
    </domain>
    <domain>
        <recommendedName>
            <fullName evidence="14">FMN adenylyltransferase</fullName>
            <ecNumber evidence="14">2.7.7.2</ecNumber>
        </recommendedName>
        <alternativeName>
            <fullName evidence="14">FAD pyrophosphorylase</fullName>
        </alternativeName>
        <alternativeName>
            <fullName evidence="14">FAD synthase</fullName>
        </alternativeName>
    </domain>
</protein>
<dbReference type="Pfam" id="PF01687">
    <property type="entry name" value="Flavokinase"/>
    <property type="match status" value="1"/>
</dbReference>
<dbReference type="SMART" id="SM00904">
    <property type="entry name" value="Flavokinase"/>
    <property type="match status" value="1"/>
</dbReference>
<dbReference type="NCBIfam" id="TIGR00083">
    <property type="entry name" value="ribF"/>
    <property type="match status" value="1"/>
</dbReference>
<proteinExistence type="inferred from homology"/>
<evidence type="ECO:0000256" key="9">
    <source>
        <dbReference type="ARBA" id="ARBA00022827"/>
    </source>
</evidence>
<keyword evidence="7 14" id="KW-0547">Nucleotide-binding</keyword>
<dbReference type="Pfam" id="PF06574">
    <property type="entry name" value="FAD_syn"/>
    <property type="match status" value="1"/>
</dbReference>
<keyword evidence="11" id="KW-0511">Multifunctional enzyme</keyword>
<dbReference type="GO" id="GO:0008531">
    <property type="term" value="F:riboflavin kinase activity"/>
    <property type="evidence" value="ECO:0007669"/>
    <property type="project" value="UniProtKB-UniRule"/>
</dbReference>
<dbReference type="InterPro" id="IPR023465">
    <property type="entry name" value="Riboflavin_kinase_dom_sf"/>
</dbReference>
<evidence type="ECO:0000256" key="12">
    <source>
        <dbReference type="ARBA" id="ARBA00047880"/>
    </source>
</evidence>
<dbReference type="GO" id="GO:0003919">
    <property type="term" value="F:FMN adenylyltransferase activity"/>
    <property type="evidence" value="ECO:0007669"/>
    <property type="project" value="UniProtKB-UniRule"/>
</dbReference>
<dbReference type="NCBIfam" id="NF004160">
    <property type="entry name" value="PRK05627.1-3"/>
    <property type="match status" value="1"/>
</dbReference>
<dbReference type="GO" id="GO:0006747">
    <property type="term" value="P:FAD biosynthetic process"/>
    <property type="evidence" value="ECO:0007669"/>
    <property type="project" value="UniProtKB-UniRule"/>
</dbReference>
<evidence type="ECO:0000256" key="14">
    <source>
        <dbReference type="PIRNR" id="PIRNR004491"/>
    </source>
</evidence>
<keyword evidence="3 14" id="KW-0285">Flavoprotein</keyword>
<feature type="domain" description="Riboflavin kinase" evidence="15">
    <location>
        <begin position="195"/>
        <end position="321"/>
    </location>
</feature>